<dbReference type="Pfam" id="PF12625">
    <property type="entry name" value="Arabinose_bd"/>
    <property type="match status" value="1"/>
</dbReference>
<dbReference type="SMART" id="SM00342">
    <property type="entry name" value="HTH_ARAC"/>
    <property type="match status" value="1"/>
</dbReference>
<dbReference type="HOGENOM" id="CLU_047522_1_1_6"/>
<organism evidence="5 6">
    <name type="scientific">Bermanella marisrubri</name>
    <dbReference type="NCBI Taxonomy" id="207949"/>
    <lineage>
        <taxon>Bacteria</taxon>
        <taxon>Pseudomonadati</taxon>
        <taxon>Pseudomonadota</taxon>
        <taxon>Gammaproteobacteria</taxon>
        <taxon>Oceanospirillales</taxon>
        <taxon>Oceanospirillaceae</taxon>
        <taxon>Bermanella</taxon>
    </lineage>
</organism>
<keyword evidence="6" id="KW-1185">Reference proteome</keyword>
<dbReference type="InterPro" id="IPR009057">
    <property type="entry name" value="Homeodomain-like_sf"/>
</dbReference>
<dbReference type="EMBL" id="AAQH01000002">
    <property type="protein sequence ID" value="EAT13106.1"/>
    <property type="molecule type" value="Genomic_DNA"/>
</dbReference>
<dbReference type="Pfam" id="PF12833">
    <property type="entry name" value="HTH_18"/>
    <property type="match status" value="1"/>
</dbReference>
<protein>
    <submittedName>
        <fullName evidence="5">AraC-type DNA-binding domain-containing protein</fullName>
    </submittedName>
</protein>
<evidence type="ECO:0000259" key="4">
    <source>
        <dbReference type="PROSITE" id="PS01124"/>
    </source>
</evidence>
<gene>
    <name evidence="5" type="ORF">RED65_00060</name>
</gene>
<dbReference type="GO" id="GO:0000976">
    <property type="term" value="F:transcription cis-regulatory region binding"/>
    <property type="evidence" value="ECO:0007669"/>
    <property type="project" value="TreeGrafter"/>
</dbReference>
<dbReference type="PANTHER" id="PTHR47894:SF1">
    <property type="entry name" value="HTH-TYPE TRANSCRIPTIONAL REGULATOR VQSM"/>
    <property type="match status" value="1"/>
</dbReference>
<dbReference type="Proteomes" id="UP000004263">
    <property type="component" value="Unassembled WGS sequence"/>
</dbReference>
<dbReference type="PANTHER" id="PTHR47894">
    <property type="entry name" value="HTH-TYPE TRANSCRIPTIONAL REGULATOR GADX"/>
    <property type="match status" value="1"/>
</dbReference>
<evidence type="ECO:0000256" key="3">
    <source>
        <dbReference type="ARBA" id="ARBA00023163"/>
    </source>
</evidence>
<keyword evidence="2 5" id="KW-0238">DNA-binding</keyword>
<evidence type="ECO:0000256" key="1">
    <source>
        <dbReference type="ARBA" id="ARBA00023015"/>
    </source>
</evidence>
<dbReference type="InterPro" id="IPR020449">
    <property type="entry name" value="Tscrpt_reg_AraC-type_HTH"/>
</dbReference>
<accession>Q1N5F0</accession>
<reference evidence="5 6" key="1">
    <citation type="submission" date="2006-03" db="EMBL/GenBank/DDBJ databases">
        <authorList>
            <person name="Pinhassi J."/>
            <person name="Pedros-Alio C."/>
            <person name="Ferriera S."/>
            <person name="Johnson J."/>
            <person name="Kravitz S."/>
            <person name="Halpern A."/>
            <person name="Remington K."/>
            <person name="Beeson K."/>
            <person name="Tran B."/>
            <person name="Rogers Y.-H."/>
            <person name="Friedman R."/>
            <person name="Venter J.C."/>
        </authorList>
    </citation>
    <scope>NUCLEOTIDE SEQUENCE [LARGE SCALE GENOMIC DNA]</scope>
    <source>
        <strain evidence="5 6">RED65</strain>
    </source>
</reference>
<dbReference type="STRING" id="207949.RED65_00060"/>
<dbReference type="InterPro" id="IPR018060">
    <property type="entry name" value="HTH_AraC"/>
</dbReference>
<dbReference type="PROSITE" id="PS01124">
    <property type="entry name" value="HTH_ARAC_FAMILY_2"/>
    <property type="match status" value="1"/>
</dbReference>
<comment type="caution">
    <text evidence="5">The sequence shown here is derived from an EMBL/GenBank/DDBJ whole genome shotgun (WGS) entry which is preliminary data.</text>
</comment>
<feature type="domain" description="HTH araC/xylS-type" evidence="4">
    <location>
        <begin position="230"/>
        <end position="328"/>
    </location>
</feature>
<dbReference type="OrthoDB" id="5722175at2"/>
<name>Q1N5F0_9GAMM</name>
<keyword evidence="1" id="KW-0805">Transcription regulation</keyword>
<dbReference type="GO" id="GO:0003700">
    <property type="term" value="F:DNA-binding transcription factor activity"/>
    <property type="evidence" value="ECO:0007669"/>
    <property type="project" value="InterPro"/>
</dbReference>
<dbReference type="InterPro" id="IPR032687">
    <property type="entry name" value="AraC-type_N"/>
</dbReference>
<dbReference type="GO" id="GO:0005829">
    <property type="term" value="C:cytosol"/>
    <property type="evidence" value="ECO:0007669"/>
    <property type="project" value="TreeGrafter"/>
</dbReference>
<evidence type="ECO:0000256" key="2">
    <source>
        <dbReference type="ARBA" id="ARBA00023125"/>
    </source>
</evidence>
<dbReference type="SUPFAM" id="SSF46689">
    <property type="entry name" value="Homeodomain-like"/>
    <property type="match status" value="1"/>
</dbReference>
<sequence>MQLQVAAFSVRTTLAYLIHHGVPQAPLFEIVGLNREQLDEPDRMVDVSIIEAIYDFGAQYLDCNNIGFRVGQWGDSGRWGVLGHIVDSASTIAQALEYQKRYQSLVGNVSRSEFLIENQYGVLKWLPHYQCSRHITEEVVTSWVAFAKKALAVKLSPHAIHFTHEQEADKSEFEVFFECPVYFSSTFTGIEFDTRIIEMPLMGHSPDLLKVLTGYADLIVLKKQKNAANEVVTQFVIDSLQHKVPTLQDVAEHLGVSARNLQRKFKQQGTNFKTIVDDIRKEYAFTYLLQTNYKMTYIAQILGFSEQSVFQRAFKRWTGMTPGEYRIHHGVRDFNQDKL</sequence>
<dbReference type="Gene3D" id="1.10.10.60">
    <property type="entry name" value="Homeodomain-like"/>
    <property type="match status" value="1"/>
</dbReference>
<keyword evidence="3" id="KW-0804">Transcription</keyword>
<proteinExistence type="predicted"/>
<dbReference type="RefSeq" id="WP_007017492.1">
    <property type="nucleotide sequence ID" value="NZ_CH724114.1"/>
</dbReference>
<dbReference type="PRINTS" id="PR00032">
    <property type="entry name" value="HTHARAC"/>
</dbReference>
<evidence type="ECO:0000313" key="5">
    <source>
        <dbReference type="EMBL" id="EAT13106.1"/>
    </source>
</evidence>
<evidence type="ECO:0000313" key="6">
    <source>
        <dbReference type="Proteomes" id="UP000004263"/>
    </source>
</evidence>
<dbReference type="AlphaFoldDB" id="Q1N5F0"/>